<evidence type="ECO:0000259" key="10">
    <source>
        <dbReference type="PROSITE" id="PS50089"/>
    </source>
</evidence>
<keyword evidence="7" id="KW-0862">Zinc</keyword>
<evidence type="ECO:0000256" key="3">
    <source>
        <dbReference type="ARBA" id="ARBA00022679"/>
    </source>
</evidence>
<dbReference type="Gene3D" id="3.30.40.10">
    <property type="entry name" value="Zinc/RING finger domain, C3HC4 (zinc finger)"/>
    <property type="match status" value="1"/>
</dbReference>
<feature type="compositionally biased region" description="Polar residues" evidence="9">
    <location>
        <begin position="645"/>
        <end position="657"/>
    </location>
</feature>
<dbReference type="EC" id="2.3.2.27" evidence="2"/>
<protein>
    <recommendedName>
        <fullName evidence="2">RING-type E3 ubiquitin transferase</fullName>
        <ecNumber evidence="2">2.3.2.27</ecNumber>
    </recommendedName>
</protein>
<feature type="compositionally biased region" description="Low complexity" evidence="9">
    <location>
        <begin position="239"/>
        <end position="257"/>
    </location>
</feature>
<name>A0A388KP86_CHABU</name>
<feature type="region of interest" description="Disordered" evidence="9">
    <location>
        <begin position="175"/>
        <end position="215"/>
    </location>
</feature>
<feature type="region of interest" description="Disordered" evidence="9">
    <location>
        <begin position="464"/>
        <end position="502"/>
    </location>
</feature>
<comment type="caution">
    <text evidence="11">The sequence shown here is derived from an EMBL/GenBank/DDBJ whole genome shotgun (WGS) entry which is preliminary data.</text>
</comment>
<evidence type="ECO:0000256" key="8">
    <source>
        <dbReference type="PROSITE-ProRule" id="PRU00175"/>
    </source>
</evidence>
<dbReference type="Pfam" id="PF13639">
    <property type="entry name" value="zf-RING_2"/>
    <property type="match status" value="1"/>
</dbReference>
<accession>A0A388KP86</accession>
<evidence type="ECO:0000256" key="6">
    <source>
        <dbReference type="ARBA" id="ARBA00022786"/>
    </source>
</evidence>
<dbReference type="OrthoDB" id="2021096at2759"/>
<dbReference type="PANTHER" id="PTHR46463:SF78">
    <property type="entry name" value="RING-TYPE DOMAIN-CONTAINING PROTEIN"/>
    <property type="match status" value="1"/>
</dbReference>
<evidence type="ECO:0000313" key="12">
    <source>
        <dbReference type="Proteomes" id="UP000265515"/>
    </source>
</evidence>
<dbReference type="InterPro" id="IPR013083">
    <property type="entry name" value="Znf_RING/FYVE/PHD"/>
</dbReference>
<feature type="domain" description="RING-type" evidence="10">
    <location>
        <begin position="51"/>
        <end position="91"/>
    </location>
</feature>
<feature type="compositionally biased region" description="Basic and acidic residues" evidence="9">
    <location>
        <begin position="347"/>
        <end position="357"/>
    </location>
</feature>
<evidence type="ECO:0000256" key="1">
    <source>
        <dbReference type="ARBA" id="ARBA00000900"/>
    </source>
</evidence>
<evidence type="ECO:0000256" key="5">
    <source>
        <dbReference type="ARBA" id="ARBA00022771"/>
    </source>
</evidence>
<dbReference type="GO" id="GO:0008270">
    <property type="term" value="F:zinc ion binding"/>
    <property type="evidence" value="ECO:0007669"/>
    <property type="project" value="UniProtKB-KW"/>
</dbReference>
<keyword evidence="6" id="KW-0833">Ubl conjugation pathway</keyword>
<proteinExistence type="predicted"/>
<feature type="compositionally biased region" description="Basic and acidic residues" evidence="9">
    <location>
        <begin position="1"/>
        <end position="24"/>
    </location>
</feature>
<feature type="compositionally biased region" description="Low complexity" evidence="9">
    <location>
        <begin position="469"/>
        <end position="494"/>
    </location>
</feature>
<feature type="compositionally biased region" description="Basic residues" evidence="9">
    <location>
        <begin position="358"/>
        <end position="367"/>
    </location>
</feature>
<sequence length="698" mass="72175">MEKADMAETGEKAEKSGKGEDTETSRSGSAHLTSAAAFVEAGVQDPCEDACSICLEAFSDDEPGTITNCNHEYHLQCILEWAQRSKECPLCWQPLSLKDPSSQELLLAVESERALARGRVQAPSVFPRAFDIEYPFPGGYADDADLERRIMHHLAAAAAGMSRARFVASRREILRGNGTPSNTHSGLSSGNTSSSSSISSNGSGGGGSSNNSQPSSLVVGASGAFGSMSEGVSRVFGLASGSSHSPAGSNSAGSSPNQTIHAPVTGTARPNLRSGTDVGNSVNATAAAGGGAGGGGLLSVGSSLVDVFPRLRSAAEQQGQTANGNQQSNGHPHHHHQSHHRNHHSHRTIDTNEDRRPQNHNHHHSQRHQQQVLQTQLQQQTQPRQTSPPPQSSSSQWDFHEFSSFSEAFKSKWAAASSRCRDLTKMTRGFREKLRVRNGAMSDLGVRAREMGVNMVRALERMGADEGQRSAGSSGEGAASSSGSSGTSARTRGALSSSSNNGRLSFEAVTTNAARRVVPTLTVCGNDEVVCRAVPVVGEVPGVGSGGRASSSSIPGGSGSSGTGASSSGAGASSSSSSLPTAAVAAAAAVPGTTHNAFSEREERTPDPLVDSDSGGIVSHETPESNNQVHRGECAGTSAIVSCDTESNASMPSTRNVSADGDGDMTGDSKGVVLAAGDTMVCADVSVTEGEMRKRIYV</sequence>
<dbReference type="STRING" id="69332.A0A388KP86"/>
<dbReference type="InterPro" id="IPR001841">
    <property type="entry name" value="Znf_RING"/>
</dbReference>
<dbReference type="AlphaFoldDB" id="A0A388KP86"/>
<evidence type="ECO:0000256" key="4">
    <source>
        <dbReference type="ARBA" id="ARBA00022723"/>
    </source>
</evidence>
<evidence type="ECO:0000256" key="7">
    <source>
        <dbReference type="ARBA" id="ARBA00022833"/>
    </source>
</evidence>
<keyword evidence="4" id="KW-0479">Metal-binding</keyword>
<feature type="region of interest" description="Disordered" evidence="9">
    <location>
        <begin position="538"/>
        <end position="577"/>
    </location>
</feature>
<comment type="catalytic activity">
    <reaction evidence="1">
        <text>S-ubiquitinyl-[E2 ubiquitin-conjugating enzyme]-L-cysteine + [acceptor protein]-L-lysine = [E2 ubiquitin-conjugating enzyme]-L-cysteine + N(6)-ubiquitinyl-[acceptor protein]-L-lysine.</text>
        <dbReference type="EC" id="2.3.2.27"/>
    </reaction>
</comment>
<dbReference type="GO" id="GO:0061630">
    <property type="term" value="F:ubiquitin protein ligase activity"/>
    <property type="evidence" value="ECO:0007669"/>
    <property type="project" value="UniProtKB-EC"/>
</dbReference>
<keyword evidence="12" id="KW-1185">Reference proteome</keyword>
<feature type="compositionally biased region" description="Low complexity" evidence="9">
    <location>
        <begin position="368"/>
        <end position="385"/>
    </location>
</feature>
<dbReference type="SUPFAM" id="SSF57850">
    <property type="entry name" value="RING/U-box"/>
    <property type="match status" value="1"/>
</dbReference>
<keyword evidence="5 8" id="KW-0863">Zinc-finger</keyword>
<dbReference type="EMBL" id="BFEA01000154">
    <property type="protein sequence ID" value="GBG71864.1"/>
    <property type="molecule type" value="Genomic_DNA"/>
</dbReference>
<feature type="compositionally biased region" description="Basic residues" evidence="9">
    <location>
        <begin position="331"/>
        <end position="346"/>
    </location>
</feature>
<feature type="compositionally biased region" description="Low complexity" evidence="9">
    <location>
        <begin position="181"/>
        <end position="201"/>
    </location>
</feature>
<dbReference type="Gramene" id="GBG71864">
    <property type="protein sequence ID" value="GBG71864"/>
    <property type="gene ID" value="CBR_g10802"/>
</dbReference>
<feature type="region of interest" description="Disordered" evidence="9">
    <location>
        <begin position="645"/>
        <end position="664"/>
    </location>
</feature>
<evidence type="ECO:0000313" key="11">
    <source>
        <dbReference type="EMBL" id="GBG71864.1"/>
    </source>
</evidence>
<feature type="region of interest" description="Disordered" evidence="9">
    <location>
        <begin position="239"/>
        <end position="279"/>
    </location>
</feature>
<feature type="region of interest" description="Disordered" evidence="9">
    <location>
        <begin position="594"/>
        <end position="630"/>
    </location>
</feature>
<dbReference type="Proteomes" id="UP000265515">
    <property type="component" value="Unassembled WGS sequence"/>
</dbReference>
<dbReference type="PROSITE" id="PS50089">
    <property type="entry name" value="ZF_RING_2"/>
    <property type="match status" value="1"/>
</dbReference>
<reference evidence="11 12" key="1">
    <citation type="journal article" date="2018" name="Cell">
        <title>The Chara Genome: Secondary Complexity and Implications for Plant Terrestrialization.</title>
        <authorList>
            <person name="Nishiyama T."/>
            <person name="Sakayama H."/>
            <person name="Vries J.D."/>
            <person name="Buschmann H."/>
            <person name="Saint-Marcoux D."/>
            <person name="Ullrich K.K."/>
            <person name="Haas F.B."/>
            <person name="Vanderstraeten L."/>
            <person name="Becker D."/>
            <person name="Lang D."/>
            <person name="Vosolsobe S."/>
            <person name="Rombauts S."/>
            <person name="Wilhelmsson P.K.I."/>
            <person name="Janitza P."/>
            <person name="Kern R."/>
            <person name="Heyl A."/>
            <person name="Rumpler F."/>
            <person name="Villalobos L.I.A.C."/>
            <person name="Clay J.M."/>
            <person name="Skokan R."/>
            <person name="Toyoda A."/>
            <person name="Suzuki Y."/>
            <person name="Kagoshima H."/>
            <person name="Schijlen E."/>
            <person name="Tajeshwar N."/>
            <person name="Catarino B."/>
            <person name="Hetherington A.J."/>
            <person name="Saltykova A."/>
            <person name="Bonnot C."/>
            <person name="Breuninger H."/>
            <person name="Symeonidi A."/>
            <person name="Radhakrishnan G.V."/>
            <person name="Van Nieuwerburgh F."/>
            <person name="Deforce D."/>
            <person name="Chang C."/>
            <person name="Karol K.G."/>
            <person name="Hedrich R."/>
            <person name="Ulvskov P."/>
            <person name="Glockner G."/>
            <person name="Delwiche C.F."/>
            <person name="Petrasek J."/>
            <person name="Van de Peer Y."/>
            <person name="Friml J."/>
            <person name="Beilby M."/>
            <person name="Dolan L."/>
            <person name="Kohara Y."/>
            <person name="Sugano S."/>
            <person name="Fujiyama A."/>
            <person name="Delaux P.-M."/>
            <person name="Quint M."/>
            <person name="TheiBen G."/>
            <person name="Hagemann M."/>
            <person name="Harholt J."/>
            <person name="Dunand C."/>
            <person name="Zachgo S."/>
            <person name="Langdale J."/>
            <person name="Maumus F."/>
            <person name="Straeten D.V.D."/>
            <person name="Gould S.B."/>
            <person name="Rensing S.A."/>
        </authorList>
    </citation>
    <scope>NUCLEOTIDE SEQUENCE [LARGE SCALE GENOMIC DNA]</scope>
    <source>
        <strain evidence="11 12">S276</strain>
    </source>
</reference>
<dbReference type="PANTHER" id="PTHR46463">
    <property type="entry name" value="ZINC FINGER, RING/FYVE/PHD-TYPE"/>
    <property type="match status" value="1"/>
</dbReference>
<keyword evidence="3" id="KW-0808">Transferase</keyword>
<gene>
    <name evidence="11" type="ORF">CBR_g10802</name>
</gene>
<evidence type="ECO:0000256" key="9">
    <source>
        <dbReference type="SAM" id="MobiDB-lite"/>
    </source>
</evidence>
<feature type="region of interest" description="Disordered" evidence="9">
    <location>
        <begin position="315"/>
        <end position="397"/>
    </location>
</feature>
<feature type="compositionally biased region" description="Low complexity" evidence="9">
    <location>
        <begin position="563"/>
        <end position="577"/>
    </location>
</feature>
<evidence type="ECO:0000256" key="2">
    <source>
        <dbReference type="ARBA" id="ARBA00012483"/>
    </source>
</evidence>
<dbReference type="SMART" id="SM00184">
    <property type="entry name" value="RING"/>
    <property type="match status" value="1"/>
</dbReference>
<organism evidence="11 12">
    <name type="scientific">Chara braunii</name>
    <name type="common">Braun's stonewort</name>
    <dbReference type="NCBI Taxonomy" id="69332"/>
    <lineage>
        <taxon>Eukaryota</taxon>
        <taxon>Viridiplantae</taxon>
        <taxon>Streptophyta</taxon>
        <taxon>Charophyceae</taxon>
        <taxon>Charales</taxon>
        <taxon>Characeae</taxon>
        <taxon>Chara</taxon>
    </lineage>
</organism>
<feature type="region of interest" description="Disordered" evidence="9">
    <location>
        <begin position="1"/>
        <end position="30"/>
    </location>
</feature>